<evidence type="ECO:0000313" key="3">
    <source>
        <dbReference type="Proteomes" id="UP001596540"/>
    </source>
</evidence>
<dbReference type="Pfam" id="PF01738">
    <property type="entry name" value="DLH"/>
    <property type="match status" value="1"/>
</dbReference>
<dbReference type="Gene3D" id="3.40.50.1820">
    <property type="entry name" value="alpha/beta hydrolase"/>
    <property type="match status" value="1"/>
</dbReference>
<evidence type="ECO:0000313" key="2">
    <source>
        <dbReference type="EMBL" id="MFC7330992.1"/>
    </source>
</evidence>
<comment type="caution">
    <text evidence="2">The sequence shown here is derived from an EMBL/GenBank/DDBJ whole genome shotgun (WGS) entry which is preliminary data.</text>
</comment>
<dbReference type="Proteomes" id="UP001596540">
    <property type="component" value="Unassembled WGS sequence"/>
</dbReference>
<keyword evidence="2" id="KW-0378">Hydrolase</keyword>
<dbReference type="InterPro" id="IPR029058">
    <property type="entry name" value="AB_hydrolase_fold"/>
</dbReference>
<sequence length="246" mass="26405">MASIERDRISVGDLTAHVARPVGAPTGAGMLLLPMVTGIGRQMREYADDVAAVGVTAVVWDPWHGHSDDDLSLQELVERMGGLVDAEVRAEQRRLLDHMSGRMGLRRVGVMGWCMGGRFALLLAAHDGRLANCVAYHPTVFAEPAPNQTEDAVALAERITAPVSVVYPGGDHLVPREVIDALSAALLRREGASTLLSVHPGADHGFMDASRQEREPNRLAKRDSWPATLAFVRATLQSGAQVPAQA</sequence>
<name>A0ABW2KP67_9ACTN</name>
<dbReference type="InterPro" id="IPR002925">
    <property type="entry name" value="Dienelactn_hydro"/>
</dbReference>
<proteinExistence type="predicted"/>
<dbReference type="PANTHER" id="PTHR46623">
    <property type="entry name" value="CARBOXYMETHYLENEBUTENOLIDASE-RELATED"/>
    <property type="match status" value="1"/>
</dbReference>
<dbReference type="InterPro" id="IPR051049">
    <property type="entry name" value="Dienelactone_hydrolase-like"/>
</dbReference>
<evidence type="ECO:0000259" key="1">
    <source>
        <dbReference type="Pfam" id="PF01738"/>
    </source>
</evidence>
<organism evidence="2 3">
    <name type="scientific">Marinactinospora rubrisoli</name>
    <dbReference type="NCBI Taxonomy" id="2715399"/>
    <lineage>
        <taxon>Bacteria</taxon>
        <taxon>Bacillati</taxon>
        <taxon>Actinomycetota</taxon>
        <taxon>Actinomycetes</taxon>
        <taxon>Streptosporangiales</taxon>
        <taxon>Nocardiopsidaceae</taxon>
        <taxon>Marinactinospora</taxon>
    </lineage>
</organism>
<dbReference type="EC" id="3.1.-.-" evidence="2"/>
<reference evidence="3" key="1">
    <citation type="journal article" date="2019" name="Int. J. Syst. Evol. Microbiol.">
        <title>The Global Catalogue of Microorganisms (GCM) 10K type strain sequencing project: providing services to taxonomists for standard genome sequencing and annotation.</title>
        <authorList>
            <consortium name="The Broad Institute Genomics Platform"/>
            <consortium name="The Broad Institute Genome Sequencing Center for Infectious Disease"/>
            <person name="Wu L."/>
            <person name="Ma J."/>
        </authorList>
    </citation>
    <scope>NUCLEOTIDE SEQUENCE [LARGE SCALE GENOMIC DNA]</scope>
    <source>
        <strain evidence="3">CGMCC 4.7382</strain>
    </source>
</reference>
<protein>
    <submittedName>
        <fullName evidence="2">Dienelactone hydrolase family protein</fullName>
        <ecNumber evidence="2">3.1.-.-</ecNumber>
    </submittedName>
</protein>
<gene>
    <name evidence="2" type="ORF">ACFQRF_24965</name>
</gene>
<keyword evidence="3" id="KW-1185">Reference proteome</keyword>
<dbReference type="EMBL" id="JBHTBH010000015">
    <property type="protein sequence ID" value="MFC7330992.1"/>
    <property type="molecule type" value="Genomic_DNA"/>
</dbReference>
<feature type="domain" description="Dienelactone hydrolase" evidence="1">
    <location>
        <begin position="15"/>
        <end position="234"/>
    </location>
</feature>
<dbReference type="RefSeq" id="WP_379873632.1">
    <property type="nucleotide sequence ID" value="NZ_JBHTBH010000015.1"/>
</dbReference>
<dbReference type="PANTHER" id="PTHR46623:SF6">
    <property type="entry name" value="ALPHA_BETA-HYDROLASES SUPERFAMILY PROTEIN"/>
    <property type="match status" value="1"/>
</dbReference>
<accession>A0ABW2KP67</accession>
<dbReference type="SUPFAM" id="SSF53474">
    <property type="entry name" value="alpha/beta-Hydrolases"/>
    <property type="match status" value="1"/>
</dbReference>
<dbReference type="GO" id="GO:0016787">
    <property type="term" value="F:hydrolase activity"/>
    <property type="evidence" value="ECO:0007669"/>
    <property type="project" value="UniProtKB-KW"/>
</dbReference>